<dbReference type="AlphaFoldDB" id="A0A8S1H1U7"/>
<dbReference type="EMBL" id="CAJGYM010000011">
    <property type="protein sequence ID" value="CAD6189515.1"/>
    <property type="molecule type" value="Genomic_DNA"/>
</dbReference>
<dbReference type="Proteomes" id="UP000835052">
    <property type="component" value="Unassembled WGS sequence"/>
</dbReference>
<reference evidence="1" key="1">
    <citation type="submission" date="2020-10" db="EMBL/GenBank/DDBJ databases">
        <authorList>
            <person name="Kikuchi T."/>
        </authorList>
    </citation>
    <scope>NUCLEOTIDE SEQUENCE</scope>
    <source>
        <strain evidence="1">NKZ352</strain>
    </source>
</reference>
<organism evidence="1 2">
    <name type="scientific">Caenorhabditis auriculariae</name>
    <dbReference type="NCBI Taxonomy" id="2777116"/>
    <lineage>
        <taxon>Eukaryota</taxon>
        <taxon>Metazoa</taxon>
        <taxon>Ecdysozoa</taxon>
        <taxon>Nematoda</taxon>
        <taxon>Chromadorea</taxon>
        <taxon>Rhabditida</taxon>
        <taxon>Rhabditina</taxon>
        <taxon>Rhabditomorpha</taxon>
        <taxon>Rhabditoidea</taxon>
        <taxon>Rhabditidae</taxon>
        <taxon>Peloderinae</taxon>
        <taxon>Caenorhabditis</taxon>
    </lineage>
</organism>
<comment type="caution">
    <text evidence="1">The sequence shown here is derived from an EMBL/GenBank/DDBJ whole genome shotgun (WGS) entry which is preliminary data.</text>
</comment>
<name>A0A8S1H1U7_9PELO</name>
<keyword evidence="2" id="KW-1185">Reference proteome</keyword>
<protein>
    <submittedName>
        <fullName evidence="1">Uncharacterized protein</fullName>
    </submittedName>
</protein>
<proteinExistence type="predicted"/>
<gene>
    <name evidence="1" type="ORF">CAUJ_LOCUS5434</name>
</gene>
<accession>A0A8S1H1U7</accession>
<evidence type="ECO:0000313" key="1">
    <source>
        <dbReference type="EMBL" id="CAD6189515.1"/>
    </source>
</evidence>
<sequence length="209" mass="23815">MMSANDRRRWQSTVDLAPQKTSEIQETVNIPGVVPLVQSKKWSSSAQLNVGEPPNAPKIVPMPPKIDRSRRQSVVDLFRRKSSFKQEIKRIWERRPSLTAIRTSLKLKFEQSDQPSSDRSSDNEMGVPDYFFVDRTAWVKGSDVKTGDKKFFYSFSPPLPSFFAAVQAQFGNLEPEIYRARSARGLPTCQSKPCPRGFMCLSNKRCKPI</sequence>
<evidence type="ECO:0000313" key="2">
    <source>
        <dbReference type="Proteomes" id="UP000835052"/>
    </source>
</evidence>